<evidence type="ECO:0000259" key="2">
    <source>
        <dbReference type="PROSITE" id="PS50879"/>
    </source>
</evidence>
<dbReference type="EMBL" id="CAJVQB010091259">
    <property type="protein sequence ID" value="CAG8848260.1"/>
    <property type="molecule type" value="Genomic_DNA"/>
</dbReference>
<dbReference type="InterPro" id="IPR036397">
    <property type="entry name" value="RNaseH_sf"/>
</dbReference>
<dbReference type="InterPro" id="IPR012337">
    <property type="entry name" value="RNaseH-like_sf"/>
</dbReference>
<dbReference type="Proteomes" id="UP000789901">
    <property type="component" value="Unassembled WGS sequence"/>
</dbReference>
<proteinExistence type="predicted"/>
<reference evidence="3 4" key="1">
    <citation type="submission" date="2021-06" db="EMBL/GenBank/DDBJ databases">
        <authorList>
            <person name="Kallberg Y."/>
            <person name="Tangrot J."/>
            <person name="Rosling A."/>
        </authorList>
    </citation>
    <scope>NUCLEOTIDE SEQUENCE [LARGE SCALE GENOMIC DNA]</scope>
    <source>
        <strain evidence="3 4">120-4 pot B 10/14</strain>
    </source>
</reference>
<keyword evidence="4" id="KW-1185">Reference proteome</keyword>
<dbReference type="InterPro" id="IPR002156">
    <property type="entry name" value="RNaseH_domain"/>
</dbReference>
<keyword evidence="1" id="KW-0732">Signal</keyword>
<dbReference type="Gene3D" id="3.30.420.10">
    <property type="entry name" value="Ribonuclease H-like superfamily/Ribonuclease H"/>
    <property type="match status" value="1"/>
</dbReference>
<dbReference type="SUPFAM" id="SSF53098">
    <property type="entry name" value="Ribonuclease H-like"/>
    <property type="match status" value="1"/>
</dbReference>
<protein>
    <submittedName>
        <fullName evidence="3">44756_t:CDS:1</fullName>
    </submittedName>
</protein>
<accession>A0ABN7X509</accession>
<organism evidence="3 4">
    <name type="scientific">Gigaspora margarita</name>
    <dbReference type="NCBI Taxonomy" id="4874"/>
    <lineage>
        <taxon>Eukaryota</taxon>
        <taxon>Fungi</taxon>
        <taxon>Fungi incertae sedis</taxon>
        <taxon>Mucoromycota</taxon>
        <taxon>Glomeromycotina</taxon>
        <taxon>Glomeromycetes</taxon>
        <taxon>Diversisporales</taxon>
        <taxon>Gigasporaceae</taxon>
        <taxon>Gigaspora</taxon>
    </lineage>
</organism>
<feature type="domain" description="RNase H type-1" evidence="2">
    <location>
        <begin position="1"/>
        <end position="92"/>
    </location>
</feature>
<sequence length="100" mass="11336">ELVAILIALLVVPKEMAVDVYTNSAAMIQAIKKTQMTNKANEVLKTKNTSILKRVKKLQNIKELKLHLHKIKSHSKIEANNIVNKLTKKDIINNKIIKVK</sequence>
<feature type="non-terminal residue" evidence="3">
    <location>
        <position position="1"/>
    </location>
</feature>
<gene>
    <name evidence="3" type="ORF">GMARGA_LOCUS39098</name>
</gene>
<evidence type="ECO:0000313" key="4">
    <source>
        <dbReference type="Proteomes" id="UP000789901"/>
    </source>
</evidence>
<dbReference type="PROSITE" id="PS50879">
    <property type="entry name" value="RNASE_H_1"/>
    <property type="match status" value="1"/>
</dbReference>
<feature type="chain" id="PRO_5045786880" evidence="1">
    <location>
        <begin position="18"/>
        <end position="100"/>
    </location>
</feature>
<name>A0ABN7X509_GIGMA</name>
<feature type="signal peptide" evidence="1">
    <location>
        <begin position="1"/>
        <end position="17"/>
    </location>
</feature>
<evidence type="ECO:0000313" key="3">
    <source>
        <dbReference type="EMBL" id="CAG8848260.1"/>
    </source>
</evidence>
<dbReference type="Pfam" id="PF00075">
    <property type="entry name" value="RNase_H"/>
    <property type="match status" value="1"/>
</dbReference>
<evidence type="ECO:0000256" key="1">
    <source>
        <dbReference type="SAM" id="SignalP"/>
    </source>
</evidence>
<comment type="caution">
    <text evidence="3">The sequence shown here is derived from an EMBL/GenBank/DDBJ whole genome shotgun (WGS) entry which is preliminary data.</text>
</comment>